<dbReference type="Pfam" id="PF22181">
    <property type="entry name" value="TarS_linker"/>
    <property type="match status" value="1"/>
</dbReference>
<dbReference type="SUPFAM" id="SSF53448">
    <property type="entry name" value="Nucleotide-diphospho-sugar transferases"/>
    <property type="match status" value="1"/>
</dbReference>
<comment type="caution">
    <text evidence="3">The sequence shown here is derived from an EMBL/GenBank/DDBJ whole genome shotgun (WGS) entry which is preliminary data.</text>
</comment>
<organism evidence="3 4">
    <name type="scientific">Microtetraspora glauca</name>
    <dbReference type="NCBI Taxonomy" id="1996"/>
    <lineage>
        <taxon>Bacteria</taxon>
        <taxon>Bacillati</taxon>
        <taxon>Actinomycetota</taxon>
        <taxon>Actinomycetes</taxon>
        <taxon>Streptosporangiales</taxon>
        <taxon>Streptosporangiaceae</taxon>
        <taxon>Microtetraspora</taxon>
    </lineage>
</organism>
<dbReference type="CDD" id="cd00761">
    <property type="entry name" value="Glyco_tranf_GTA_type"/>
    <property type="match status" value="1"/>
</dbReference>
<keyword evidence="3" id="KW-0328">Glycosyltransferase</keyword>
<dbReference type="PANTHER" id="PTHR43685:SF2">
    <property type="entry name" value="GLYCOSYLTRANSFERASE 2-LIKE DOMAIN-CONTAINING PROTEIN"/>
    <property type="match status" value="1"/>
</dbReference>
<keyword evidence="3" id="KW-0808">Transferase</keyword>
<evidence type="ECO:0000259" key="1">
    <source>
        <dbReference type="Pfam" id="PF00535"/>
    </source>
</evidence>
<dbReference type="EMBL" id="JBFALK010000004">
    <property type="protein sequence ID" value="MEV0969009.1"/>
    <property type="molecule type" value="Genomic_DNA"/>
</dbReference>
<dbReference type="InterPro" id="IPR050834">
    <property type="entry name" value="Glycosyltransf_2"/>
</dbReference>
<sequence length="642" mass="70005">MGVKVSVVVSVCDPGPADDAFDACVRSLLEQSLPAEQYEVIFADDGSTDGTREQLDTVAGVRENVRVLHLDHSGGPTRGRNVALSVARGDYVYFMNQYDRLEHSALQNMYGMAMRSGADVLVGRLAGEGTPLSAFTGSRERADVLRDRLLGLPTAHKLFRMGFLAENQIRFPDRPLAEQAFVTHAYLAARAIAIHAGQICCQVATPQEDGQEDPAALVAGLRTILDIVEAYTPPGQRRDRIQAHWFRVLGLRRLGGARFEAAGDHHRTVLFARLRELVQERVPARLDAYLPVHLRARAALLRADRQEELARLAAASRGTRLRAELQEVRWDQSVLTMDLAVEIVDAGGAPLRFHAENGRLYWMPPTPIEGLLAPEMADVTEAARRARMEVYIRDAQTGVVYFLPVTSTVQHGRDGDGVRVWAAGQARLDVGSAALGRPLRPGLWEVHVRMRGVHPARTRVARAEAPMNCAGVLADYPRRLVMPCWSGKGELSVCVEPQSFPESIALVSPRASVTHSDDDVYVVVPVPYVPPSGGPAVELVLRQMGGRGRGMTVPALVEPGVPGRLAGQLIAKVPVRRLGGEGCLGPGAWRPGLRTEGKDVDLRFTLEVGFRGHVRVRPAGTRPTPSLFRRIAARIPGYAALS</sequence>
<name>A0ABV3GBK1_MICGL</name>
<dbReference type="InterPro" id="IPR054028">
    <property type="entry name" value="TarS/TarP_linker"/>
</dbReference>
<dbReference type="RefSeq" id="WP_358131865.1">
    <property type="nucleotide sequence ID" value="NZ_JBFALK010000004.1"/>
</dbReference>
<evidence type="ECO:0000313" key="4">
    <source>
        <dbReference type="Proteomes" id="UP001551675"/>
    </source>
</evidence>
<dbReference type="Gene3D" id="3.90.550.10">
    <property type="entry name" value="Spore Coat Polysaccharide Biosynthesis Protein SpsA, Chain A"/>
    <property type="match status" value="1"/>
</dbReference>
<feature type="domain" description="Glycosyltransferase 2-like" evidence="1">
    <location>
        <begin position="19"/>
        <end position="129"/>
    </location>
</feature>
<dbReference type="InterPro" id="IPR029044">
    <property type="entry name" value="Nucleotide-diphossugar_trans"/>
</dbReference>
<dbReference type="Pfam" id="PF00535">
    <property type="entry name" value="Glycos_transf_2"/>
    <property type="match status" value="1"/>
</dbReference>
<dbReference type="InterPro" id="IPR001173">
    <property type="entry name" value="Glyco_trans_2-like"/>
</dbReference>
<protein>
    <submittedName>
        <fullName evidence="3">Glycosyltransferase family 2 protein</fullName>
        <ecNumber evidence="3">2.4.-.-</ecNumber>
    </submittedName>
</protein>
<feature type="domain" description="TarS/TarP linker" evidence="2">
    <location>
        <begin position="214"/>
        <end position="313"/>
    </location>
</feature>
<dbReference type="Proteomes" id="UP001551675">
    <property type="component" value="Unassembled WGS sequence"/>
</dbReference>
<dbReference type="PANTHER" id="PTHR43685">
    <property type="entry name" value="GLYCOSYLTRANSFERASE"/>
    <property type="match status" value="1"/>
</dbReference>
<evidence type="ECO:0000313" key="3">
    <source>
        <dbReference type="EMBL" id="MEV0969009.1"/>
    </source>
</evidence>
<gene>
    <name evidence="3" type="ORF">AB0I59_10270</name>
</gene>
<dbReference type="EC" id="2.4.-.-" evidence="3"/>
<proteinExistence type="predicted"/>
<reference evidence="3 4" key="1">
    <citation type="submission" date="2024-06" db="EMBL/GenBank/DDBJ databases">
        <title>The Natural Products Discovery Center: Release of the First 8490 Sequenced Strains for Exploring Actinobacteria Biosynthetic Diversity.</title>
        <authorList>
            <person name="Kalkreuter E."/>
            <person name="Kautsar S.A."/>
            <person name="Yang D."/>
            <person name="Bader C.D."/>
            <person name="Teijaro C.N."/>
            <person name="Fluegel L."/>
            <person name="Davis C.M."/>
            <person name="Simpson J.R."/>
            <person name="Lauterbach L."/>
            <person name="Steele A.D."/>
            <person name="Gui C."/>
            <person name="Meng S."/>
            <person name="Li G."/>
            <person name="Viehrig K."/>
            <person name="Ye F."/>
            <person name="Su P."/>
            <person name="Kiefer A.F."/>
            <person name="Nichols A."/>
            <person name="Cepeda A.J."/>
            <person name="Yan W."/>
            <person name="Fan B."/>
            <person name="Jiang Y."/>
            <person name="Adhikari A."/>
            <person name="Zheng C.-J."/>
            <person name="Schuster L."/>
            <person name="Cowan T.M."/>
            <person name="Smanski M.J."/>
            <person name="Chevrette M.G."/>
            <person name="De Carvalho L.P.S."/>
            <person name="Shen B."/>
        </authorList>
    </citation>
    <scope>NUCLEOTIDE SEQUENCE [LARGE SCALE GENOMIC DNA]</scope>
    <source>
        <strain evidence="3 4">NPDC050100</strain>
    </source>
</reference>
<evidence type="ECO:0000259" key="2">
    <source>
        <dbReference type="Pfam" id="PF22181"/>
    </source>
</evidence>
<dbReference type="GO" id="GO:0016757">
    <property type="term" value="F:glycosyltransferase activity"/>
    <property type="evidence" value="ECO:0007669"/>
    <property type="project" value="UniProtKB-KW"/>
</dbReference>
<keyword evidence="4" id="KW-1185">Reference proteome</keyword>
<accession>A0ABV3GBK1</accession>